<keyword evidence="8 12" id="KW-0103">Bromodomain</keyword>
<dbReference type="Pfam" id="PF10537">
    <property type="entry name" value="WAC_Acf1_DNA_bd"/>
    <property type="match status" value="1"/>
</dbReference>
<protein>
    <recommendedName>
        <fullName evidence="11">Bromodomain adjacent to zinc finger domain protein 1A</fullName>
    </recommendedName>
</protein>
<dbReference type="InterPro" id="IPR001965">
    <property type="entry name" value="Znf_PHD"/>
</dbReference>
<feature type="domain" description="WAC" evidence="19">
    <location>
        <begin position="23"/>
        <end position="129"/>
    </location>
</feature>
<evidence type="ECO:0000256" key="6">
    <source>
        <dbReference type="ARBA" id="ARBA00023015"/>
    </source>
</evidence>
<dbReference type="Pfam" id="PF15613">
    <property type="entry name" value="WSD"/>
    <property type="match status" value="1"/>
</dbReference>
<dbReference type="GO" id="GO:0008623">
    <property type="term" value="C:CHRAC"/>
    <property type="evidence" value="ECO:0007669"/>
    <property type="project" value="TreeGrafter"/>
</dbReference>
<keyword evidence="3" id="KW-0479">Metal-binding</keyword>
<dbReference type="SMART" id="SM00249">
    <property type="entry name" value="PHD"/>
    <property type="match status" value="2"/>
</dbReference>
<dbReference type="GO" id="GO:0006338">
    <property type="term" value="P:chromatin remodeling"/>
    <property type="evidence" value="ECO:0007669"/>
    <property type="project" value="InterPro"/>
</dbReference>
<dbReference type="Pfam" id="PF02791">
    <property type="entry name" value="DDT"/>
    <property type="match status" value="1"/>
</dbReference>
<sequence length="1448" mass="166036">MPLLRKKALERPNDMLELLKDDDEVFYCEITNELFRDYEEYCERVILINSMVWSCSMTGKSNLTYAEALKSEQEATRELKKFPAELRVPILYLASRTKRKSLKDMLEDVFLYAKDNFFIGETVQIQYNNEWTEGKVVKVQEAPKNGTQTEKATYIYDVKLLPITSDSNVVSVKSGEIQRKRAVYNRPKNKLFLKQHVEQADGIFRIKESALKKYNINEIKFSNIFVGDAPNFATVSKTKTSDLNSSGKNQKQETLAKYFSKVDGSPISAKVVNGDGKGLKDKPFAVKKSIEQQLKDKKNLKEKKPGDKMSFKDLEARMHKFLRQWHVSKDDLELTDQHVMPPPTPVEAFFTNQTFGDFVTVLEFLHTFQTELNIKESFPHGVSWDILERALTLKEINGPLHDIFHLLLTYIFDTLSAEYSANKKSRQPVPVLVSSSEENTLPWYVERATAAWRFANTQFGTILGKKQLDAITLSEILRLHLLASGGKVRENLTKYRCNQRGGYDSTDDPGLQLRISCPHILKALAMYNLCQLPRHDLLKLLICLMNQILTYTPIRDILEKRLEAAAKAKYELKTLEILHRKTINEYNTNKQKCVKDVETDPSRDNTRALDLLEKDHKTYLQNYTIQCDELLRIQFQNEILLGSDRCHRRYWLFGSVPGLFVEDHEENAGSCLSNIVQQHPILSTCDPADYLTNLKKIFKEHHIKTHDKENNDVSIISKIVNNNTVVDKSALYSKALELNMCTADNSACKVHGNVDKVRWSFFYKRDEVDALISSLNKRGARERYLLNNLKQWKELIYDRIDNCPLEKLSKELKAGITLRPKMKYNENDTMLNYPIGTEPSVILKNSLVEFIIDLQERISNGALGKLQVDDVKLWSETLIRGDYDMQCEEITWGQQDGRMFLKKKSGEILTVVATGKDDVKSVNGDDDDDEEDEDDDEDDDEDEDDEEYTLVEAAKEGYYDPGHCLGAALDIDSEDSEEEIFVLHESTEQKECLHNICCALLQVAQSVTKTNLVLPLGPYSGKNKEPSSTSHRRAKRMFRRWEISLMNSTSYAQVLCHYHALEGSINWSNAVNNSKCKICKRKSRPTAMLLCDKCHVAIHMDCMKPPLKDVPDGDWFCEDCKPQSEKDKKNSNRSKRANRNERNKNLEDDPPKKKKKVVVNDSEDSESDYEKYLPNGNHNERNSRIKSSKRVSSNTSSSSLVPLCEACRSGGELISCKVCCVSWHIECIKPAIRRVPRGKWACSQCSSKSNDSSASKRSLDTTQDDSTMNNPLRRCASVCRKRIMNYAQLINRDQQNNESDSSISSDNELSLSTPARKSRKKDQGNESQTSLMFPTQKQFESLLADIAKHRDSWPFMAPVTLEEVPDYFEIISKPMDFGSIRSKLKKGEYKDEKEVVDDMSLVFENCDTYNHGESDVFKAASRLFKFIMRKTQDLDIEFPESIKESFLD</sequence>
<dbReference type="GO" id="GO:0006355">
    <property type="term" value="P:regulation of DNA-templated transcription"/>
    <property type="evidence" value="ECO:0007669"/>
    <property type="project" value="TreeGrafter"/>
</dbReference>
<feature type="domain" description="PHD-type" evidence="17">
    <location>
        <begin position="1073"/>
        <end position="1123"/>
    </location>
</feature>
<dbReference type="PROSITE" id="PS51136">
    <property type="entry name" value="WAC"/>
    <property type="match status" value="1"/>
</dbReference>
<feature type="compositionally biased region" description="Acidic residues" evidence="15">
    <location>
        <begin position="924"/>
        <end position="947"/>
    </location>
</feature>
<feature type="compositionally biased region" description="Low complexity" evidence="15">
    <location>
        <begin position="1243"/>
        <end position="1256"/>
    </location>
</feature>
<evidence type="ECO:0000256" key="3">
    <source>
        <dbReference type="ARBA" id="ARBA00022723"/>
    </source>
</evidence>
<feature type="compositionally biased region" description="Basic and acidic residues" evidence="15">
    <location>
        <begin position="1138"/>
        <end position="1151"/>
    </location>
</feature>
<dbReference type="PANTHER" id="PTHR46510:SF1">
    <property type="entry name" value="BROMODOMAIN ADJACENT TO ZINC FINGER DOMAIN PROTEIN 1A"/>
    <property type="match status" value="1"/>
</dbReference>
<evidence type="ECO:0000256" key="7">
    <source>
        <dbReference type="ARBA" id="ARBA00023054"/>
    </source>
</evidence>
<organism evidence="20">
    <name type="scientific">Xenopsylla cheopis</name>
    <name type="common">Oriental rat flea</name>
    <name type="synonym">Pulex cheopis</name>
    <dbReference type="NCBI Taxonomy" id="163159"/>
    <lineage>
        <taxon>Eukaryota</taxon>
        <taxon>Metazoa</taxon>
        <taxon>Ecdysozoa</taxon>
        <taxon>Arthropoda</taxon>
        <taxon>Hexapoda</taxon>
        <taxon>Insecta</taxon>
        <taxon>Pterygota</taxon>
        <taxon>Neoptera</taxon>
        <taxon>Endopterygota</taxon>
        <taxon>Siphonaptera</taxon>
        <taxon>Pulicidae</taxon>
        <taxon>Xenopsyllinae</taxon>
        <taxon>Xenopsylla</taxon>
    </lineage>
</organism>
<dbReference type="InterPro" id="IPR019787">
    <property type="entry name" value="Znf_PHD-finger"/>
</dbReference>
<feature type="domain" description="PHD-type" evidence="17">
    <location>
        <begin position="1201"/>
        <end position="1248"/>
    </location>
</feature>
<dbReference type="SMART" id="SM00571">
    <property type="entry name" value="DDT"/>
    <property type="match status" value="1"/>
</dbReference>
<dbReference type="SUPFAM" id="SSF47370">
    <property type="entry name" value="Bromodomain"/>
    <property type="match status" value="1"/>
</dbReference>
<keyword evidence="9" id="KW-0804">Transcription</keyword>
<evidence type="ECO:0000256" key="13">
    <source>
        <dbReference type="PROSITE-ProRule" id="PRU00146"/>
    </source>
</evidence>
<evidence type="ECO:0000256" key="1">
    <source>
        <dbReference type="ARBA" id="ARBA00004123"/>
    </source>
</evidence>
<dbReference type="InterPro" id="IPR019786">
    <property type="entry name" value="Zinc_finger_PHD-type_CS"/>
</dbReference>
<dbReference type="SMART" id="SM00297">
    <property type="entry name" value="BROMO"/>
    <property type="match status" value="1"/>
</dbReference>
<evidence type="ECO:0000256" key="4">
    <source>
        <dbReference type="ARBA" id="ARBA00022771"/>
    </source>
</evidence>
<dbReference type="GO" id="GO:0045740">
    <property type="term" value="P:positive regulation of DNA replication"/>
    <property type="evidence" value="ECO:0007669"/>
    <property type="project" value="TreeGrafter"/>
</dbReference>
<evidence type="ECO:0000313" key="20">
    <source>
        <dbReference type="EMBL" id="NOV49126.1"/>
    </source>
</evidence>
<dbReference type="PROSITE" id="PS00633">
    <property type="entry name" value="BROMODOMAIN_1"/>
    <property type="match status" value="1"/>
</dbReference>
<evidence type="ECO:0000256" key="15">
    <source>
        <dbReference type="SAM" id="MobiDB-lite"/>
    </source>
</evidence>
<feature type="domain" description="Bromo" evidence="16">
    <location>
        <begin position="1347"/>
        <end position="1417"/>
    </location>
</feature>
<feature type="region of interest" description="Disordered" evidence="15">
    <location>
        <begin position="1243"/>
        <end position="1268"/>
    </location>
</feature>
<feature type="compositionally biased region" description="Low complexity" evidence="15">
    <location>
        <begin position="1297"/>
        <end position="1312"/>
    </location>
</feature>
<dbReference type="InterPro" id="IPR013136">
    <property type="entry name" value="WSTF_Acf1_Cbp146"/>
</dbReference>
<keyword evidence="4 13" id="KW-0863">Zinc-finger</keyword>
<reference evidence="20" key="1">
    <citation type="submission" date="2020-03" db="EMBL/GenBank/DDBJ databases">
        <title>Transcriptomic Profiling of the Digestive Tract of the Rat Flea, Xenopsylla cheopis, Following Blood Feeding and Infection with Yersinia pestis.</title>
        <authorList>
            <person name="Bland D.M."/>
            <person name="Martens C.A."/>
            <person name="Virtaneva K."/>
            <person name="Kanakabandi K."/>
            <person name="Long D."/>
            <person name="Rosenke R."/>
            <person name="Saturday G.A."/>
            <person name="Hoyt F.H."/>
            <person name="Bruno D.P."/>
            <person name="Ribeiro J.M.C."/>
            <person name="Hinnebusch J."/>
        </authorList>
    </citation>
    <scope>NUCLEOTIDE SEQUENCE</scope>
</reference>
<evidence type="ECO:0000256" key="14">
    <source>
        <dbReference type="PROSITE-ProRule" id="PRU00475"/>
    </source>
</evidence>
<evidence type="ECO:0000256" key="11">
    <source>
        <dbReference type="ARBA" id="ARBA00068253"/>
    </source>
</evidence>
<evidence type="ECO:0000259" key="18">
    <source>
        <dbReference type="PROSITE" id="PS50827"/>
    </source>
</evidence>
<dbReference type="InterPro" id="IPR013083">
    <property type="entry name" value="Znf_RING/FYVE/PHD"/>
</dbReference>
<dbReference type="InterPro" id="IPR001487">
    <property type="entry name" value="Bromodomain"/>
</dbReference>
<dbReference type="PROSITE" id="PS50827">
    <property type="entry name" value="DDT"/>
    <property type="match status" value="1"/>
</dbReference>
<dbReference type="InterPro" id="IPR018501">
    <property type="entry name" value="DDT_dom"/>
</dbReference>
<dbReference type="PROSITE" id="PS50016">
    <property type="entry name" value="ZF_PHD_2"/>
    <property type="match status" value="2"/>
</dbReference>
<dbReference type="InterPro" id="IPR011011">
    <property type="entry name" value="Znf_FYVE_PHD"/>
</dbReference>
<dbReference type="InterPro" id="IPR018359">
    <property type="entry name" value="Bromodomain_CS"/>
</dbReference>
<evidence type="ECO:0000256" key="9">
    <source>
        <dbReference type="ARBA" id="ARBA00023163"/>
    </source>
</evidence>
<dbReference type="PRINTS" id="PR00503">
    <property type="entry name" value="BROMODOMAIN"/>
</dbReference>
<evidence type="ECO:0000256" key="8">
    <source>
        <dbReference type="ARBA" id="ARBA00023117"/>
    </source>
</evidence>
<dbReference type="GO" id="GO:0000228">
    <property type="term" value="C:nuclear chromosome"/>
    <property type="evidence" value="ECO:0007669"/>
    <property type="project" value="TreeGrafter"/>
</dbReference>
<accession>A0A6M2DSA0</accession>
<feature type="domain" description="DDT" evidence="18">
    <location>
        <begin position="352"/>
        <end position="417"/>
    </location>
</feature>
<dbReference type="Pfam" id="PF00628">
    <property type="entry name" value="PHD"/>
    <property type="match status" value="2"/>
</dbReference>
<dbReference type="EMBL" id="GIIL01005400">
    <property type="protein sequence ID" value="NOV49126.1"/>
    <property type="molecule type" value="Transcribed_RNA"/>
</dbReference>
<keyword evidence="7" id="KW-0175">Coiled coil</keyword>
<keyword evidence="5" id="KW-0862">Zinc</keyword>
<name>A0A6M2DSA0_XENCH</name>
<comment type="subcellular location">
    <subcellularLocation>
        <location evidence="1 14">Nucleus</location>
    </subcellularLocation>
</comment>
<evidence type="ECO:0000259" key="17">
    <source>
        <dbReference type="PROSITE" id="PS50016"/>
    </source>
</evidence>
<feature type="region of interest" description="Disordered" evidence="15">
    <location>
        <begin position="917"/>
        <end position="947"/>
    </location>
</feature>
<evidence type="ECO:0000256" key="12">
    <source>
        <dbReference type="PROSITE-ProRule" id="PRU00035"/>
    </source>
</evidence>
<dbReference type="PROSITE" id="PS50014">
    <property type="entry name" value="BROMODOMAIN_2"/>
    <property type="match status" value="1"/>
</dbReference>
<proteinExistence type="predicted"/>
<evidence type="ECO:0000256" key="5">
    <source>
        <dbReference type="ARBA" id="ARBA00022833"/>
    </source>
</evidence>
<feature type="region of interest" description="Disordered" evidence="15">
    <location>
        <begin position="1122"/>
        <end position="1197"/>
    </location>
</feature>
<dbReference type="PROSITE" id="PS01359">
    <property type="entry name" value="ZF_PHD_1"/>
    <property type="match status" value="1"/>
</dbReference>
<dbReference type="GO" id="GO:0003677">
    <property type="term" value="F:DNA binding"/>
    <property type="evidence" value="ECO:0007669"/>
    <property type="project" value="TreeGrafter"/>
</dbReference>
<feature type="region of interest" description="Disordered" evidence="15">
    <location>
        <begin position="1294"/>
        <end position="1332"/>
    </location>
</feature>
<dbReference type="PANTHER" id="PTHR46510">
    <property type="entry name" value="BROMODOMAIN ADJACENT TO ZINC FINGER DOMAIN PROTEIN 1A"/>
    <property type="match status" value="1"/>
</dbReference>
<dbReference type="InterPro" id="IPR036427">
    <property type="entry name" value="Bromodomain-like_sf"/>
</dbReference>
<evidence type="ECO:0000259" key="16">
    <source>
        <dbReference type="PROSITE" id="PS50014"/>
    </source>
</evidence>
<evidence type="ECO:0000256" key="10">
    <source>
        <dbReference type="ARBA" id="ARBA00023242"/>
    </source>
</evidence>
<dbReference type="GO" id="GO:0008270">
    <property type="term" value="F:zinc ion binding"/>
    <property type="evidence" value="ECO:0007669"/>
    <property type="project" value="UniProtKB-KW"/>
</dbReference>
<dbReference type="InterPro" id="IPR047171">
    <property type="entry name" value="BAZ1A"/>
</dbReference>
<keyword evidence="10 14" id="KW-0539">Nucleus</keyword>
<keyword evidence="2" id="KW-0597">Phosphoprotein</keyword>
<dbReference type="SUPFAM" id="SSF57903">
    <property type="entry name" value="FYVE/PHD zinc finger"/>
    <property type="match status" value="2"/>
</dbReference>
<evidence type="ECO:0000256" key="2">
    <source>
        <dbReference type="ARBA" id="ARBA00022553"/>
    </source>
</evidence>
<dbReference type="Gene3D" id="1.20.920.10">
    <property type="entry name" value="Bromodomain-like"/>
    <property type="match status" value="1"/>
</dbReference>
<keyword evidence="6" id="KW-0805">Transcription regulation</keyword>
<dbReference type="Gene3D" id="3.30.40.10">
    <property type="entry name" value="Zinc/RING finger domain, C3HC4 (zinc finger)"/>
    <property type="match status" value="2"/>
</dbReference>
<dbReference type="FunFam" id="3.30.40.10:FF:000300">
    <property type="entry name" value="Bromodomain adjacent to zinc finger domain protein 1A"/>
    <property type="match status" value="1"/>
</dbReference>
<evidence type="ECO:0000259" key="19">
    <source>
        <dbReference type="PROSITE" id="PS51136"/>
    </source>
</evidence>
<dbReference type="InterPro" id="IPR028941">
    <property type="entry name" value="WHIM2_dom"/>
</dbReference>
<dbReference type="Pfam" id="PF00439">
    <property type="entry name" value="Bromodomain"/>
    <property type="match status" value="1"/>
</dbReference>
<dbReference type="GO" id="GO:0031445">
    <property type="term" value="P:regulation of heterochromatin formation"/>
    <property type="evidence" value="ECO:0007669"/>
    <property type="project" value="TreeGrafter"/>
</dbReference>